<accession>A0AAV2CF68</accession>
<sequence length="162" mass="19060">MQTSKEYSTLFGISFIATTGARIDVVKEELTVHVGKLLLKVEKPITRSEDLEEYLEEDPDDETIFRFGSQFEDLEIIIVHHHDLDPKYEGKLNKVPLIPSLKEAQMALRIASTREKMMLEKIEELEYEAREEHQEFINPHQPNELNYVHILSTRWLMKMKYA</sequence>
<evidence type="ECO:0000313" key="1">
    <source>
        <dbReference type="EMBL" id="CAL1355183.1"/>
    </source>
</evidence>
<dbReference type="EMBL" id="OZ034813">
    <property type="protein sequence ID" value="CAL1355183.1"/>
    <property type="molecule type" value="Genomic_DNA"/>
</dbReference>
<protein>
    <submittedName>
        <fullName evidence="1">Uncharacterized protein</fullName>
    </submittedName>
</protein>
<organism evidence="1 2">
    <name type="scientific">Linum trigynum</name>
    <dbReference type="NCBI Taxonomy" id="586398"/>
    <lineage>
        <taxon>Eukaryota</taxon>
        <taxon>Viridiplantae</taxon>
        <taxon>Streptophyta</taxon>
        <taxon>Embryophyta</taxon>
        <taxon>Tracheophyta</taxon>
        <taxon>Spermatophyta</taxon>
        <taxon>Magnoliopsida</taxon>
        <taxon>eudicotyledons</taxon>
        <taxon>Gunneridae</taxon>
        <taxon>Pentapetalae</taxon>
        <taxon>rosids</taxon>
        <taxon>fabids</taxon>
        <taxon>Malpighiales</taxon>
        <taxon>Linaceae</taxon>
        <taxon>Linum</taxon>
    </lineage>
</organism>
<proteinExistence type="predicted"/>
<dbReference type="AlphaFoldDB" id="A0AAV2CF68"/>
<keyword evidence="2" id="KW-1185">Reference proteome</keyword>
<dbReference type="Proteomes" id="UP001497516">
    <property type="component" value="Chromosome 1"/>
</dbReference>
<evidence type="ECO:0000313" key="2">
    <source>
        <dbReference type="Proteomes" id="UP001497516"/>
    </source>
</evidence>
<gene>
    <name evidence="1" type="ORF">LTRI10_LOCUS2958</name>
</gene>
<name>A0AAV2CF68_9ROSI</name>
<reference evidence="1 2" key="1">
    <citation type="submission" date="2024-04" db="EMBL/GenBank/DDBJ databases">
        <authorList>
            <person name="Fracassetti M."/>
        </authorList>
    </citation>
    <scope>NUCLEOTIDE SEQUENCE [LARGE SCALE GENOMIC DNA]</scope>
</reference>